<proteinExistence type="inferred from homology"/>
<name>A0A7I8VBN8_9ANNE</name>
<feature type="region of interest" description="Disordered" evidence="2">
    <location>
        <begin position="89"/>
        <end position="133"/>
    </location>
</feature>
<dbReference type="InterPro" id="IPR004170">
    <property type="entry name" value="WWE_dom"/>
</dbReference>
<organism evidence="5 6">
    <name type="scientific">Dimorphilus gyrociliatus</name>
    <dbReference type="NCBI Taxonomy" id="2664684"/>
    <lineage>
        <taxon>Eukaryota</taxon>
        <taxon>Metazoa</taxon>
        <taxon>Spiralia</taxon>
        <taxon>Lophotrochozoa</taxon>
        <taxon>Annelida</taxon>
        <taxon>Polychaeta</taxon>
        <taxon>Polychaeta incertae sedis</taxon>
        <taxon>Dinophilidae</taxon>
        <taxon>Dimorphilus</taxon>
    </lineage>
</organism>
<gene>
    <name evidence="5" type="ORF">DGYR_LOCUS2102</name>
</gene>
<dbReference type="AlphaFoldDB" id="A0A7I8VBN8"/>
<accession>A0A7I8VBN8</accession>
<dbReference type="Pfam" id="PF23464">
    <property type="entry name" value="WWE_3"/>
    <property type="match status" value="1"/>
</dbReference>
<dbReference type="Pfam" id="PF02825">
    <property type="entry name" value="WWE"/>
    <property type="match status" value="1"/>
</dbReference>
<evidence type="ECO:0000259" key="3">
    <source>
        <dbReference type="PROSITE" id="PS50918"/>
    </source>
</evidence>
<dbReference type="InterPro" id="IPR013761">
    <property type="entry name" value="SAM/pointed_sf"/>
</dbReference>
<dbReference type="SMART" id="SM01127">
    <property type="entry name" value="DDHD"/>
    <property type="match status" value="1"/>
</dbReference>
<dbReference type="PROSITE" id="PS50918">
    <property type="entry name" value="WWE"/>
    <property type="match status" value="1"/>
</dbReference>
<dbReference type="SMART" id="SM00454">
    <property type="entry name" value="SAM"/>
    <property type="match status" value="1"/>
</dbReference>
<dbReference type="Pfam" id="PF00536">
    <property type="entry name" value="SAM_1"/>
    <property type="match status" value="1"/>
</dbReference>
<feature type="domain" description="WWE" evidence="3">
    <location>
        <begin position="192"/>
        <end position="272"/>
    </location>
</feature>
<feature type="domain" description="DDHD" evidence="4">
    <location>
        <begin position="655"/>
        <end position="848"/>
    </location>
</feature>
<keyword evidence="6" id="KW-1185">Reference proteome</keyword>
<feature type="compositionally biased region" description="Polar residues" evidence="2">
    <location>
        <begin position="98"/>
        <end position="118"/>
    </location>
</feature>
<dbReference type="Proteomes" id="UP000549394">
    <property type="component" value="Unassembled WGS sequence"/>
</dbReference>
<dbReference type="EMBL" id="CAJFCJ010000003">
    <property type="protein sequence ID" value="CAD5113054.1"/>
    <property type="molecule type" value="Genomic_DNA"/>
</dbReference>
<evidence type="ECO:0000313" key="5">
    <source>
        <dbReference type="EMBL" id="CAD5113054.1"/>
    </source>
</evidence>
<dbReference type="GO" id="GO:0030134">
    <property type="term" value="C:COPII-coated ER to Golgi transport vesicle"/>
    <property type="evidence" value="ECO:0007669"/>
    <property type="project" value="TreeGrafter"/>
</dbReference>
<evidence type="ECO:0000313" key="6">
    <source>
        <dbReference type="Proteomes" id="UP000549394"/>
    </source>
</evidence>
<dbReference type="PROSITE" id="PS51043">
    <property type="entry name" value="DDHD"/>
    <property type="match status" value="1"/>
</dbReference>
<dbReference type="InterPro" id="IPR058055">
    <property type="entry name" value="PA-PLA1"/>
</dbReference>
<dbReference type="InterPro" id="IPR001660">
    <property type="entry name" value="SAM"/>
</dbReference>
<comment type="caution">
    <text evidence="5">The sequence shown here is derived from an EMBL/GenBank/DDBJ whole genome shotgun (WGS) entry which is preliminary data.</text>
</comment>
<dbReference type="Pfam" id="PF02862">
    <property type="entry name" value="DDHD"/>
    <property type="match status" value="1"/>
</dbReference>
<dbReference type="PANTHER" id="PTHR23509:SF10">
    <property type="entry name" value="LD21067P"/>
    <property type="match status" value="1"/>
</dbReference>
<reference evidence="5 6" key="1">
    <citation type="submission" date="2020-08" db="EMBL/GenBank/DDBJ databases">
        <authorList>
            <person name="Hejnol A."/>
        </authorList>
    </citation>
    <scope>NUCLEOTIDE SEQUENCE [LARGE SCALE GENOMIC DNA]</scope>
</reference>
<evidence type="ECO:0000256" key="1">
    <source>
        <dbReference type="ARBA" id="ARBA00038464"/>
    </source>
</evidence>
<dbReference type="SUPFAM" id="SSF47769">
    <property type="entry name" value="SAM/Pointed domain"/>
    <property type="match status" value="1"/>
</dbReference>
<comment type="similarity">
    <text evidence="1">Belongs to the PA-PLA1 family.</text>
</comment>
<dbReference type="OrthoDB" id="69269at2759"/>
<dbReference type="PANTHER" id="PTHR23509">
    <property type="entry name" value="PA-PL1 PHOSPHOLIPASE FAMILY"/>
    <property type="match status" value="1"/>
</dbReference>
<dbReference type="Gene3D" id="1.10.150.50">
    <property type="entry name" value="Transcription Factor, Ets-1"/>
    <property type="match status" value="1"/>
</dbReference>
<protein>
    <submittedName>
        <fullName evidence="5">DgyrCDS2250</fullName>
    </submittedName>
</protein>
<dbReference type="GO" id="GO:0004620">
    <property type="term" value="F:phospholipase activity"/>
    <property type="evidence" value="ECO:0007669"/>
    <property type="project" value="TreeGrafter"/>
</dbReference>
<dbReference type="InterPro" id="IPR057825">
    <property type="entry name" value="WWE_SEC23-DDH2"/>
</dbReference>
<evidence type="ECO:0000256" key="2">
    <source>
        <dbReference type="SAM" id="MobiDB-lite"/>
    </source>
</evidence>
<sequence length="917" mass="101787">MAEKKKTTASTAPLLLMGTSDGLNLNPALGSNLFMPVVPQQAESLVETAEDVEADSFIGQNASLNSGTTLSQNLFPALTSSDGDIFDNISKKPLSDQEGVNKNIQGPSSYPNQPSLTSVPIAMAPPAPLPTITNDQNIYRMQKATRQPYSQNTFQQPPPSSFASQPVNPLQGSSYDSPSLPPPSSIAPPVSNLPIGPVYEPVNHHWFYSLTIETRTVWKPFSVIDSVRLEDSFRSNTAEEHIPTNGGRYDVDIRTRLRYPIYWDEDPSDVRRCSWFYKPEGDSKFMPYIENDARKLEEEYKNTLVSGQWHRKVELSDGHVVVFHSPTAIVQFKATDAIDEWGNVGNDSRPRIVKRGVTDMDGIEEGESPQVDHLVFVVHGIGSTCDLRFRNLVECVNDMREISEKLIQSHFGHYVREGRIGRVEFLPINWHAALHNDANVIDEYTFAKTRKISDIVAKEMNRVYDLFLQRNSDFNGDVSVSGHSLGSLILFDLLSHQKSLNSKEPTNSVPPVQDLAVGQAFNDSGLSRSSTPSSLTIDDPKNENITTVLEKLSLNDYKGVFEREHIDLEALQMCDESDIKDLGLPMGPRKKILAYLKGLAKRQNDSKTAHEQINLNSRESTPFSSGAKLEKNASLIEYDMTLRGIGTPHVEYSQLSFSVVNMFALGSPVAMLLTVRGICNLGESFQLPTCFDPVAYRLEPLVTSSPPPKPVLMPHHKGRKRLHLELKESMMRMGSDIKQQILTSVRKTWNTLAEFARSHRSSAEVEKEVDSVLSSLNVPDETDTASIASTVVEEDILEGQLNQGRRIDYVLQEAPLESFNEYIFALGSHLCYWDSEDTILLFLKEIYSSFGIAPIKPGSRSSFQLFSSPYQSLAEQAPVMLTAPTNTGSQFVTPGAPLTTTGNLSVSAPPLSGFVRR</sequence>
<feature type="region of interest" description="Disordered" evidence="2">
    <location>
        <begin position="145"/>
        <end position="186"/>
    </location>
</feature>
<evidence type="ECO:0000259" key="4">
    <source>
        <dbReference type="PROSITE" id="PS51043"/>
    </source>
</evidence>
<dbReference type="InterPro" id="IPR004177">
    <property type="entry name" value="DDHD_dom"/>
</dbReference>
<dbReference type="GO" id="GO:0046872">
    <property type="term" value="F:metal ion binding"/>
    <property type="evidence" value="ECO:0007669"/>
    <property type="project" value="InterPro"/>
</dbReference>